<gene>
    <name evidence="2" type="ORF">OCL97_08055</name>
</gene>
<evidence type="ECO:0000256" key="1">
    <source>
        <dbReference type="SAM" id="SignalP"/>
    </source>
</evidence>
<feature type="chain" id="PRO_5047188096" description="Lipoprotein" evidence="1">
    <location>
        <begin position="22"/>
        <end position="137"/>
    </location>
</feature>
<evidence type="ECO:0000313" key="2">
    <source>
        <dbReference type="EMBL" id="MFD3263911.1"/>
    </source>
</evidence>
<keyword evidence="1" id="KW-0732">Signal</keyword>
<evidence type="ECO:0008006" key="4">
    <source>
        <dbReference type="Google" id="ProtNLM"/>
    </source>
</evidence>
<reference evidence="2 3" key="1">
    <citation type="submission" date="2022-09" db="EMBL/GenBank/DDBJ databases">
        <title>New species of Phenylobacterium.</title>
        <authorList>
            <person name="Mieszkin S."/>
        </authorList>
    </citation>
    <scope>NUCLEOTIDE SEQUENCE [LARGE SCALE GENOMIC DNA]</scope>
    <source>
        <strain evidence="2 3">HK31-G</strain>
    </source>
</reference>
<name>A0ABW6CQ92_9CAUL</name>
<evidence type="ECO:0000313" key="3">
    <source>
        <dbReference type="Proteomes" id="UP001598130"/>
    </source>
</evidence>
<dbReference type="EMBL" id="JAOTJD010000012">
    <property type="protein sequence ID" value="MFD3263911.1"/>
    <property type="molecule type" value="Genomic_DNA"/>
</dbReference>
<protein>
    <recommendedName>
        <fullName evidence="4">Lipoprotein</fullName>
    </recommendedName>
</protein>
<dbReference type="PROSITE" id="PS51257">
    <property type="entry name" value="PROKAR_LIPOPROTEIN"/>
    <property type="match status" value="1"/>
</dbReference>
<accession>A0ABW6CQ92</accession>
<sequence>MKTLIAAAALLALAACGPKPAAETKTAAAAPIPCAGLPDYAPVYPGAKITLCTQGDSTPGKIGGAVGFTSRDAPDAVMARYRDIAAAAGLKTGMDLDQGGSKVFSAMDGDRTMRIQALPEADGGATAILTWGAAKPS</sequence>
<comment type="caution">
    <text evidence="2">The sequence shown here is derived from an EMBL/GenBank/DDBJ whole genome shotgun (WGS) entry which is preliminary data.</text>
</comment>
<feature type="signal peptide" evidence="1">
    <location>
        <begin position="1"/>
        <end position="21"/>
    </location>
</feature>
<proteinExistence type="predicted"/>
<keyword evidence="3" id="KW-1185">Reference proteome</keyword>
<dbReference type="Proteomes" id="UP001598130">
    <property type="component" value="Unassembled WGS sequence"/>
</dbReference>
<dbReference type="RefSeq" id="WP_377369187.1">
    <property type="nucleotide sequence ID" value="NZ_JAOTJD010000012.1"/>
</dbReference>
<organism evidence="2 3">
    <name type="scientific">Phenylobacterium ferrooxidans</name>
    <dbReference type="NCBI Taxonomy" id="2982689"/>
    <lineage>
        <taxon>Bacteria</taxon>
        <taxon>Pseudomonadati</taxon>
        <taxon>Pseudomonadota</taxon>
        <taxon>Alphaproteobacteria</taxon>
        <taxon>Caulobacterales</taxon>
        <taxon>Caulobacteraceae</taxon>
        <taxon>Phenylobacterium</taxon>
    </lineage>
</organism>